<evidence type="ECO:0000313" key="2">
    <source>
        <dbReference type="EMBL" id="MDR7300267.1"/>
    </source>
</evidence>
<accession>A0AAE4CLT1</accession>
<reference evidence="2" key="1">
    <citation type="submission" date="2023-07" db="EMBL/GenBank/DDBJ databases">
        <title>Sequencing the genomes of 1000 actinobacteria strains.</title>
        <authorList>
            <person name="Klenk H.-P."/>
        </authorList>
    </citation>
    <scope>NUCLEOTIDE SEQUENCE</scope>
    <source>
        <strain evidence="2">DSM 45977</strain>
    </source>
</reference>
<evidence type="ECO:0000313" key="3">
    <source>
        <dbReference type="Proteomes" id="UP001180845"/>
    </source>
</evidence>
<dbReference type="AlphaFoldDB" id="A0AAE4CLT1"/>
<sequence>MTTETAQFDELQLVALPSALNCSELFARFTLTEWFLRSLAEEAAHAARQLVAAVVDNADPRSPGILSVRLRLHGGYLVIEVENDQPEHASAVPPTLASGKTGVSPLENQGTLVWCELPLPAGTTASEVPLPRREPRSSEAAARMSDDTTEVDPQVIQRLLTGLSQPPPGGPTE</sequence>
<keyword evidence="3" id="KW-1185">Reference proteome</keyword>
<dbReference type="EMBL" id="JAVDXW010000001">
    <property type="protein sequence ID" value="MDR7300267.1"/>
    <property type="molecule type" value="Genomic_DNA"/>
</dbReference>
<name>A0AAE4CLT1_9ACTN</name>
<dbReference type="RefSeq" id="WP_310268750.1">
    <property type="nucleotide sequence ID" value="NZ_JAVDXW010000001.1"/>
</dbReference>
<dbReference type="Proteomes" id="UP001180845">
    <property type="component" value="Unassembled WGS sequence"/>
</dbReference>
<protein>
    <recommendedName>
        <fullName evidence="4">Histidine kinase-like ATPase domain-containing protein</fullName>
    </recommendedName>
</protein>
<evidence type="ECO:0000256" key="1">
    <source>
        <dbReference type="SAM" id="MobiDB-lite"/>
    </source>
</evidence>
<organism evidence="2 3">
    <name type="scientific">Haloactinomyces albus</name>
    <dbReference type="NCBI Taxonomy" id="1352928"/>
    <lineage>
        <taxon>Bacteria</taxon>
        <taxon>Bacillati</taxon>
        <taxon>Actinomycetota</taxon>
        <taxon>Actinomycetes</taxon>
        <taxon>Actinopolysporales</taxon>
        <taxon>Actinopolysporaceae</taxon>
        <taxon>Haloactinomyces</taxon>
    </lineage>
</organism>
<gene>
    <name evidence="2" type="ORF">JOF55_000448</name>
</gene>
<proteinExistence type="predicted"/>
<comment type="caution">
    <text evidence="2">The sequence shown here is derived from an EMBL/GenBank/DDBJ whole genome shotgun (WGS) entry which is preliminary data.</text>
</comment>
<feature type="region of interest" description="Disordered" evidence="1">
    <location>
        <begin position="124"/>
        <end position="154"/>
    </location>
</feature>
<evidence type="ECO:0008006" key="4">
    <source>
        <dbReference type="Google" id="ProtNLM"/>
    </source>
</evidence>